<feature type="transmembrane region" description="Helical" evidence="1">
    <location>
        <begin position="177"/>
        <end position="198"/>
    </location>
</feature>
<feature type="transmembrane region" description="Helical" evidence="1">
    <location>
        <begin position="210"/>
        <end position="232"/>
    </location>
</feature>
<evidence type="ECO:0000256" key="1">
    <source>
        <dbReference type="SAM" id="Phobius"/>
    </source>
</evidence>
<protein>
    <submittedName>
        <fullName evidence="2">Yip1 domain-containing protein</fullName>
    </submittedName>
</protein>
<evidence type="ECO:0000313" key="3">
    <source>
        <dbReference type="Proteomes" id="UP000186895"/>
    </source>
</evidence>
<feature type="transmembrane region" description="Helical" evidence="1">
    <location>
        <begin position="89"/>
        <end position="115"/>
    </location>
</feature>
<dbReference type="AlphaFoldDB" id="A0A1N6XD02"/>
<accession>A0A1N6XD02</accession>
<feature type="transmembrane region" description="Helical" evidence="1">
    <location>
        <begin position="56"/>
        <end position="77"/>
    </location>
</feature>
<keyword evidence="3" id="KW-1185">Reference proteome</keyword>
<dbReference type="Proteomes" id="UP000186895">
    <property type="component" value="Unassembled WGS sequence"/>
</dbReference>
<name>A0A1N6XD02_9GAMM</name>
<dbReference type="EMBL" id="FTMN01000013">
    <property type="protein sequence ID" value="SIR00150.1"/>
    <property type="molecule type" value="Genomic_DNA"/>
</dbReference>
<feature type="transmembrane region" description="Helical" evidence="1">
    <location>
        <begin position="127"/>
        <end position="152"/>
    </location>
</feature>
<reference evidence="2 3" key="1">
    <citation type="submission" date="2017-01" db="EMBL/GenBank/DDBJ databases">
        <authorList>
            <person name="Mah S.A."/>
            <person name="Swanson W.J."/>
            <person name="Moy G.W."/>
            <person name="Vacquier V.D."/>
        </authorList>
    </citation>
    <scope>NUCLEOTIDE SEQUENCE [LARGE SCALE GENOMIC DNA]</scope>
    <source>
        <strain evidence="2 3">DSM 7027</strain>
    </source>
</reference>
<organism evidence="2 3">
    <name type="scientific">Marinobacterium stanieri</name>
    <dbReference type="NCBI Taxonomy" id="49186"/>
    <lineage>
        <taxon>Bacteria</taxon>
        <taxon>Pseudomonadati</taxon>
        <taxon>Pseudomonadota</taxon>
        <taxon>Gammaproteobacteria</taxon>
        <taxon>Oceanospirillales</taxon>
        <taxon>Oceanospirillaceae</taxon>
        <taxon>Marinobacterium</taxon>
    </lineage>
</organism>
<proteinExistence type="predicted"/>
<dbReference type="RefSeq" id="WP_076466168.1">
    <property type="nucleotide sequence ID" value="NZ_FTMN01000013.1"/>
</dbReference>
<keyword evidence="1" id="KW-1133">Transmembrane helix</keyword>
<keyword evidence="1" id="KW-0472">Membrane</keyword>
<evidence type="ECO:0000313" key="2">
    <source>
        <dbReference type="EMBL" id="SIR00150.1"/>
    </source>
</evidence>
<gene>
    <name evidence="2" type="ORF">SAMN05421647_11387</name>
</gene>
<sequence length="233" mass="24751">MSDYSSPVQNSPRAGDLALERRAAEYEARVQHDIDVARLNLVTGMLFRPQKTVSEALRLGYSIFSAFGILVLAAMASESPIINVVGVDSLAAAVASNATSTLSVSILMLVLVHQLCRILGGGGSLRAFAFAWGLSSMPTILLAAVSTVVYSLNGGPVIASDLTDMAQMTRQQQSVLTVQYCALALLQVWTAIITVFSVKFVHQFSLWRSIAACFAGQVIVIVVAVSISSLSLV</sequence>
<keyword evidence="1" id="KW-0812">Transmembrane</keyword>